<dbReference type="PANTHER" id="PTHR33021">
    <property type="entry name" value="BLUE COPPER PROTEIN"/>
    <property type="match status" value="1"/>
</dbReference>
<evidence type="ECO:0000256" key="6">
    <source>
        <dbReference type="SAM" id="Phobius"/>
    </source>
</evidence>
<keyword evidence="3" id="KW-0325">Glycoprotein</keyword>
<evidence type="ECO:0000256" key="2">
    <source>
        <dbReference type="ARBA" id="ARBA00023157"/>
    </source>
</evidence>
<evidence type="ECO:0000256" key="4">
    <source>
        <dbReference type="ARBA" id="ARBA00035011"/>
    </source>
</evidence>
<keyword evidence="6" id="KW-1133">Transmembrane helix</keyword>
<keyword evidence="9" id="KW-1185">Reference proteome</keyword>
<dbReference type="FunFam" id="2.60.40.420:FF:000018">
    <property type="entry name" value="Lamin-like protein"/>
    <property type="match status" value="1"/>
</dbReference>
<keyword evidence="6" id="KW-0472">Membrane</keyword>
<name>A0A9Q0F7D1_9ROSI</name>
<dbReference type="AlphaFoldDB" id="A0A9Q0F7D1"/>
<dbReference type="EMBL" id="JAKUCV010006706">
    <property type="protein sequence ID" value="KAJ4826298.1"/>
    <property type="molecule type" value="Genomic_DNA"/>
</dbReference>
<feature type="transmembrane region" description="Helical" evidence="6">
    <location>
        <begin position="26"/>
        <end position="45"/>
    </location>
</feature>
<dbReference type="InterPro" id="IPR039391">
    <property type="entry name" value="Phytocyanin-like"/>
</dbReference>
<comment type="similarity">
    <text evidence="4">Belongs to the early nodulin-like (ENODL) family.</text>
</comment>
<evidence type="ECO:0000313" key="8">
    <source>
        <dbReference type="EMBL" id="KAJ4826298.1"/>
    </source>
</evidence>
<organism evidence="8 9">
    <name type="scientific">Turnera subulata</name>
    <dbReference type="NCBI Taxonomy" id="218843"/>
    <lineage>
        <taxon>Eukaryota</taxon>
        <taxon>Viridiplantae</taxon>
        <taxon>Streptophyta</taxon>
        <taxon>Embryophyta</taxon>
        <taxon>Tracheophyta</taxon>
        <taxon>Spermatophyta</taxon>
        <taxon>Magnoliopsida</taxon>
        <taxon>eudicotyledons</taxon>
        <taxon>Gunneridae</taxon>
        <taxon>Pentapetalae</taxon>
        <taxon>rosids</taxon>
        <taxon>fabids</taxon>
        <taxon>Malpighiales</taxon>
        <taxon>Passifloraceae</taxon>
        <taxon>Turnera</taxon>
    </lineage>
</organism>
<dbReference type="PANTHER" id="PTHR33021:SF516">
    <property type="entry name" value="PHYTOCYANIN DOMAIN-CONTAINING PROTEIN"/>
    <property type="match status" value="1"/>
</dbReference>
<gene>
    <name evidence="8" type="ORF">Tsubulata_004049</name>
</gene>
<sequence>MTMHRCRALGESETHNNMEGSARKSVIVRLMATIAVVMMMVGSAAGDRRKIGASGWIPNYNYTDWLITSQARFYVDDWLYFVYDERYYNVLEVNKTNYESCNDQGFIKNITRGGRDVFQVKEAKTYYFLSSGGYCWNGMKVAINVEEETAAPAPAPSKNGSPSSTGRQIILPLAVFAVLVWSFLL</sequence>
<feature type="domain" description="Phytocyanin" evidence="7">
    <location>
        <begin position="41"/>
        <end position="147"/>
    </location>
</feature>
<accession>A0A9Q0F7D1</accession>
<keyword evidence="2" id="KW-1015">Disulfide bond</keyword>
<reference evidence="8" key="1">
    <citation type="submission" date="2022-02" db="EMBL/GenBank/DDBJ databases">
        <authorList>
            <person name="Henning P.M."/>
            <person name="McCubbin A.G."/>
            <person name="Shore J.S."/>
        </authorList>
    </citation>
    <scope>NUCLEOTIDE SEQUENCE</scope>
    <source>
        <strain evidence="8">F60SS</strain>
        <tissue evidence="8">Leaves</tissue>
    </source>
</reference>
<dbReference type="InterPro" id="IPR003245">
    <property type="entry name" value="Phytocyanin_dom"/>
</dbReference>
<evidence type="ECO:0000313" key="9">
    <source>
        <dbReference type="Proteomes" id="UP001141552"/>
    </source>
</evidence>
<dbReference type="SUPFAM" id="SSF49503">
    <property type="entry name" value="Cupredoxins"/>
    <property type="match status" value="1"/>
</dbReference>
<comment type="caution">
    <text evidence="8">The sequence shown here is derived from an EMBL/GenBank/DDBJ whole genome shotgun (WGS) entry which is preliminary data.</text>
</comment>
<dbReference type="OrthoDB" id="676939at2759"/>
<keyword evidence="6" id="KW-0812">Transmembrane</keyword>
<protein>
    <recommendedName>
        <fullName evidence="7">Phytocyanin domain-containing protein</fullName>
    </recommendedName>
</protein>
<evidence type="ECO:0000256" key="1">
    <source>
        <dbReference type="ARBA" id="ARBA00022729"/>
    </source>
</evidence>
<keyword evidence="1" id="KW-0732">Signal</keyword>
<dbReference type="Gene3D" id="2.60.40.420">
    <property type="entry name" value="Cupredoxins - blue copper proteins"/>
    <property type="match status" value="1"/>
</dbReference>
<proteinExistence type="inferred from homology"/>
<dbReference type="GO" id="GO:0009055">
    <property type="term" value="F:electron transfer activity"/>
    <property type="evidence" value="ECO:0007669"/>
    <property type="project" value="InterPro"/>
</dbReference>
<dbReference type="InterPro" id="IPR008972">
    <property type="entry name" value="Cupredoxin"/>
</dbReference>
<dbReference type="Proteomes" id="UP001141552">
    <property type="component" value="Unassembled WGS sequence"/>
</dbReference>
<evidence type="ECO:0000256" key="3">
    <source>
        <dbReference type="ARBA" id="ARBA00023180"/>
    </source>
</evidence>
<comment type="function">
    <text evidence="5">May act as a carbohydrate transporter.</text>
</comment>
<evidence type="ECO:0000259" key="7">
    <source>
        <dbReference type="PROSITE" id="PS51485"/>
    </source>
</evidence>
<dbReference type="PROSITE" id="PS51485">
    <property type="entry name" value="PHYTOCYANIN"/>
    <property type="match status" value="1"/>
</dbReference>
<evidence type="ECO:0000256" key="5">
    <source>
        <dbReference type="ARBA" id="ARBA00037626"/>
    </source>
</evidence>
<dbReference type="GO" id="GO:0005886">
    <property type="term" value="C:plasma membrane"/>
    <property type="evidence" value="ECO:0007669"/>
    <property type="project" value="TreeGrafter"/>
</dbReference>
<reference evidence="8" key="2">
    <citation type="journal article" date="2023" name="Plants (Basel)">
        <title>Annotation of the Turnera subulata (Passifloraceae) Draft Genome Reveals the S-Locus Evolved after the Divergence of Turneroideae from Passifloroideae in a Stepwise Manner.</title>
        <authorList>
            <person name="Henning P.M."/>
            <person name="Roalson E.H."/>
            <person name="Mir W."/>
            <person name="McCubbin A.G."/>
            <person name="Shore J.S."/>
        </authorList>
    </citation>
    <scope>NUCLEOTIDE SEQUENCE</scope>
    <source>
        <strain evidence="8">F60SS</strain>
    </source>
</reference>
<dbReference type="Pfam" id="PF02298">
    <property type="entry name" value="Cu_bind_like"/>
    <property type="match status" value="1"/>
</dbReference>